<dbReference type="GO" id="GO:0003677">
    <property type="term" value="F:DNA binding"/>
    <property type="evidence" value="ECO:0007669"/>
    <property type="project" value="UniProtKB-KW"/>
</dbReference>
<dbReference type="InterPro" id="IPR029016">
    <property type="entry name" value="GAF-like_dom_sf"/>
</dbReference>
<accession>A0A5N0TB95</accession>
<dbReference type="InterPro" id="IPR036388">
    <property type="entry name" value="WH-like_DNA-bd_sf"/>
</dbReference>
<dbReference type="SUPFAM" id="SSF55781">
    <property type="entry name" value="GAF domain-like"/>
    <property type="match status" value="1"/>
</dbReference>
<organism evidence="6 7">
    <name type="scientific">Microbacterium caowuchunii</name>
    <dbReference type="NCBI Taxonomy" id="2614638"/>
    <lineage>
        <taxon>Bacteria</taxon>
        <taxon>Bacillati</taxon>
        <taxon>Actinomycetota</taxon>
        <taxon>Actinomycetes</taxon>
        <taxon>Micrococcales</taxon>
        <taxon>Microbacteriaceae</taxon>
        <taxon>Microbacterium</taxon>
    </lineage>
</organism>
<dbReference type="RefSeq" id="WP_150894003.1">
    <property type="nucleotide sequence ID" value="NZ_VYUY01000015.1"/>
</dbReference>
<keyword evidence="1" id="KW-0805">Transcription regulation</keyword>
<name>A0A5N0TB95_9MICO</name>
<comment type="caution">
    <text evidence="6">The sequence shown here is derived from an EMBL/GenBank/DDBJ whole genome shotgun (WGS) entry which is preliminary data.</text>
</comment>
<evidence type="ECO:0000313" key="6">
    <source>
        <dbReference type="EMBL" id="KAA9132262.1"/>
    </source>
</evidence>
<dbReference type="PANTHER" id="PTHR30136:SF24">
    <property type="entry name" value="HTH-TYPE TRANSCRIPTIONAL REPRESSOR ALLR"/>
    <property type="match status" value="1"/>
</dbReference>
<keyword evidence="2" id="KW-0238">DNA-binding</keyword>
<dbReference type="EMBL" id="VYUY01000015">
    <property type="protein sequence ID" value="KAA9132262.1"/>
    <property type="molecule type" value="Genomic_DNA"/>
</dbReference>
<protein>
    <submittedName>
        <fullName evidence="6">IclR family transcriptional regulator</fullName>
    </submittedName>
</protein>
<gene>
    <name evidence="6" type="ORF">F6B40_11185</name>
</gene>
<dbReference type="AlphaFoldDB" id="A0A5N0TB95"/>
<reference evidence="7" key="1">
    <citation type="submission" date="2019-09" db="EMBL/GenBank/DDBJ databases">
        <title>Mumia zhuanghuii sp. nov. isolated from the intestinal contents of plateau pika (Ochotona curzoniae) in the Qinghai-Tibet plateau of China.</title>
        <authorList>
            <person name="Tian Z."/>
        </authorList>
    </citation>
    <scope>NUCLEOTIDE SEQUENCE [LARGE SCALE GENOMIC DNA]</scope>
    <source>
        <strain evidence="7">L-033</strain>
    </source>
</reference>
<dbReference type="GO" id="GO:0045892">
    <property type="term" value="P:negative regulation of DNA-templated transcription"/>
    <property type="evidence" value="ECO:0007669"/>
    <property type="project" value="TreeGrafter"/>
</dbReference>
<dbReference type="Pfam" id="PF09339">
    <property type="entry name" value="HTH_IclR"/>
    <property type="match status" value="1"/>
</dbReference>
<dbReference type="PANTHER" id="PTHR30136">
    <property type="entry name" value="HELIX-TURN-HELIX TRANSCRIPTIONAL REGULATOR, ICLR FAMILY"/>
    <property type="match status" value="1"/>
</dbReference>
<keyword evidence="3" id="KW-0804">Transcription</keyword>
<dbReference type="InterPro" id="IPR014757">
    <property type="entry name" value="Tscrpt_reg_IclR_C"/>
</dbReference>
<evidence type="ECO:0000256" key="1">
    <source>
        <dbReference type="ARBA" id="ARBA00023015"/>
    </source>
</evidence>
<feature type="domain" description="IclR-ED" evidence="5">
    <location>
        <begin position="77"/>
        <end position="256"/>
    </location>
</feature>
<dbReference type="PROSITE" id="PS51077">
    <property type="entry name" value="HTH_ICLR"/>
    <property type="match status" value="1"/>
</dbReference>
<evidence type="ECO:0000313" key="7">
    <source>
        <dbReference type="Proteomes" id="UP000326838"/>
    </source>
</evidence>
<dbReference type="SMART" id="SM00346">
    <property type="entry name" value="HTH_ICLR"/>
    <property type="match status" value="1"/>
</dbReference>
<evidence type="ECO:0000259" key="5">
    <source>
        <dbReference type="PROSITE" id="PS51078"/>
    </source>
</evidence>
<dbReference type="InterPro" id="IPR036390">
    <property type="entry name" value="WH_DNA-bd_sf"/>
</dbReference>
<proteinExistence type="predicted"/>
<feature type="domain" description="HTH iclR-type" evidence="4">
    <location>
        <begin position="15"/>
        <end position="76"/>
    </location>
</feature>
<evidence type="ECO:0000259" key="4">
    <source>
        <dbReference type="PROSITE" id="PS51077"/>
    </source>
</evidence>
<dbReference type="SUPFAM" id="SSF46785">
    <property type="entry name" value="Winged helix' DNA-binding domain"/>
    <property type="match status" value="1"/>
</dbReference>
<dbReference type="Proteomes" id="UP000326838">
    <property type="component" value="Unassembled WGS sequence"/>
</dbReference>
<sequence>MVMDFATAPRTESPRTAANRVLGVLGAFSHGRGALTLTEIARYADLPLTTAHRLAREVVAWGGLELDETGKYRLSRKILDLASSSTYAMRLRESALPHLSELHRTTCLTVHLAVRDGDEVLYLEALRSHTNYSGENRMGGRMPLHATATGLVLLAYAQECDIEDYLRGPLQRYTPKTVTDPDELRSTLAGIRASGHARLNGTISPRAGSVAAPVFGDDGTVETAVGSVFILERDDPARLIDAVRITATRIARSLACRNDPPHPATVAFNRRKAGLA</sequence>
<evidence type="ECO:0000256" key="2">
    <source>
        <dbReference type="ARBA" id="ARBA00023125"/>
    </source>
</evidence>
<dbReference type="InterPro" id="IPR050707">
    <property type="entry name" value="HTH_MetabolicPath_Reg"/>
</dbReference>
<dbReference type="InterPro" id="IPR005471">
    <property type="entry name" value="Tscrpt_reg_IclR_N"/>
</dbReference>
<keyword evidence="7" id="KW-1185">Reference proteome</keyword>
<dbReference type="Gene3D" id="1.10.10.10">
    <property type="entry name" value="Winged helix-like DNA-binding domain superfamily/Winged helix DNA-binding domain"/>
    <property type="match status" value="1"/>
</dbReference>
<dbReference type="Pfam" id="PF01614">
    <property type="entry name" value="IclR_C"/>
    <property type="match status" value="1"/>
</dbReference>
<dbReference type="Gene3D" id="3.30.450.40">
    <property type="match status" value="1"/>
</dbReference>
<dbReference type="GO" id="GO:0003700">
    <property type="term" value="F:DNA-binding transcription factor activity"/>
    <property type="evidence" value="ECO:0007669"/>
    <property type="project" value="TreeGrafter"/>
</dbReference>
<dbReference type="PROSITE" id="PS51078">
    <property type="entry name" value="ICLR_ED"/>
    <property type="match status" value="1"/>
</dbReference>
<evidence type="ECO:0000256" key="3">
    <source>
        <dbReference type="ARBA" id="ARBA00023163"/>
    </source>
</evidence>